<evidence type="ECO:0000313" key="2">
    <source>
        <dbReference type="Proteomes" id="UP000829992"/>
    </source>
</evidence>
<keyword evidence="2" id="KW-1185">Reference proteome</keyword>
<organism evidence="1 2">
    <name type="scientific">Streptomyces durmitorensis</name>
    <dbReference type="NCBI Taxonomy" id="319947"/>
    <lineage>
        <taxon>Bacteria</taxon>
        <taxon>Bacillati</taxon>
        <taxon>Actinomycetota</taxon>
        <taxon>Actinomycetes</taxon>
        <taxon>Kitasatosporales</taxon>
        <taxon>Streptomycetaceae</taxon>
        <taxon>Streptomyces</taxon>
    </lineage>
</organism>
<dbReference type="Proteomes" id="UP000829992">
    <property type="component" value="Chromosome"/>
</dbReference>
<reference evidence="1 2" key="1">
    <citation type="submission" date="2022-05" db="EMBL/GenBank/DDBJ databases">
        <authorList>
            <person name="Zhou X."/>
            <person name="Li K."/>
            <person name="Man Y."/>
        </authorList>
    </citation>
    <scope>NUCLEOTIDE SEQUENCE [LARGE SCALE GENOMIC DNA]</scope>
    <source>
        <strain evidence="1 2">MS405</strain>
    </source>
</reference>
<proteinExistence type="predicted"/>
<dbReference type="RefSeq" id="WP_249585836.1">
    <property type="nucleotide sequence ID" value="NZ_BAAAQL010000002.1"/>
</dbReference>
<accession>A0ABY4PMJ0</accession>
<name>A0ABY4PMJ0_9ACTN</name>
<dbReference type="EMBL" id="CP097289">
    <property type="protein sequence ID" value="UQT54340.1"/>
    <property type="molecule type" value="Genomic_DNA"/>
</dbReference>
<gene>
    <name evidence="1" type="ORF">M4V62_04155</name>
</gene>
<sequence length="119" mass="13165">MGLPIFRACADLAMIARAVARGMTRSAPTRSPDGNGRASAIPDSCEAVTMPRYLIIHAERRGDDTLIEDDQLTVKFDPHWVTLFDNVGPCFAAPREKIHAVIRVDDPEHEDQKPAPDEE</sequence>
<protein>
    <recommendedName>
        <fullName evidence="3">DUF397 domain-containing protein</fullName>
    </recommendedName>
</protein>
<evidence type="ECO:0008006" key="3">
    <source>
        <dbReference type="Google" id="ProtNLM"/>
    </source>
</evidence>
<evidence type="ECO:0000313" key="1">
    <source>
        <dbReference type="EMBL" id="UQT54340.1"/>
    </source>
</evidence>